<sequence length="717" mass="78940" precursor="true">MMGLSQHLRAGRLALALLAGSVSTVALGTGAAIAETASLIADHVRVVSNGGLVAEGNVVVLFDGTRLTATRVSYDKATDTLSITGPITITRPDGTILVADEAQLSADLRNGILTSARLVLDEQLQIAAAQINRVQDRYTQLSRVTASSCHVCLKNPVPLWQIRAERVVHDEKTRQLYFHGAQLRIADVPVFYLPRLRLPDPTLNRATGFLPPKIRTNTTLGFGLATPYFIKLGDHADVTVSPYIADKTRTLELRYRQAFQTGDIQVEGAVSRDSILNDTTRFYVFGEGEFQLPRDFTLSFQLQEVSDPGYLLDYGYSDQDRLRNAIEVMRARRDEFAFAGITRYDTLRASELPISDQLPFAQIDAFYERRFHPGGIVGGELRANLSWQAHFRESKLDVQGRDVARMGAGLNWRRDWIGPAGLVIEGQAALDADIYWIEQDSRYQTEQSFATPSAGVTLRWPLSRVAGNGTVDILEPVAAVAWSEQVGADIPNEDSQFVEFDQGNLFDLNRFPGSDRREEGLRAALGLSWTRNTPSGWGFTLAAGRVFREVDLGQFTDASGLAGQNSDWLLGASINFGGRVSVQGRALLDDDFGLTKSETRAAWLTDQFQLGAAHIWVIDDAAESRPTPTHELRLDSAWKAGDFWTITADGSFDVEAKQATRASFGVEYRNECLSIDLSLSRRFTTSINVEPTTDFGLQFELIGFGSGRGAAVNKCRG</sequence>
<dbReference type="GO" id="GO:0009279">
    <property type="term" value="C:cell outer membrane"/>
    <property type="evidence" value="ECO:0007669"/>
    <property type="project" value="UniProtKB-SubCell"/>
</dbReference>
<comment type="similarity">
    <text evidence="1">Belongs to the LptD family.</text>
</comment>
<comment type="function">
    <text evidence="1">Involved in the assembly of lipopolysaccharide (LPS) at the surface of the outer membrane.</text>
</comment>
<evidence type="ECO:0000259" key="2">
    <source>
        <dbReference type="Pfam" id="PF04453"/>
    </source>
</evidence>
<feature type="domain" description="LptD C-terminal" evidence="2">
    <location>
        <begin position="279"/>
        <end position="608"/>
    </location>
</feature>
<dbReference type="InterPro" id="IPR050218">
    <property type="entry name" value="LptD"/>
</dbReference>
<proteinExistence type="inferred from homology"/>
<dbReference type="PANTHER" id="PTHR30189:SF1">
    <property type="entry name" value="LPS-ASSEMBLY PROTEIN LPTD"/>
    <property type="match status" value="1"/>
</dbReference>
<protein>
    <recommendedName>
        <fullName evidence="1">LPS-assembly protein LptD</fullName>
    </recommendedName>
</protein>
<evidence type="ECO:0000313" key="3">
    <source>
        <dbReference type="EMBL" id="SPF76511.1"/>
    </source>
</evidence>
<evidence type="ECO:0000313" key="4">
    <source>
        <dbReference type="Proteomes" id="UP000244911"/>
    </source>
</evidence>
<dbReference type="AlphaFoldDB" id="A0A2R8AKG7"/>
<gene>
    <name evidence="1 3" type="primary">lptD</name>
    <name evidence="3" type="ORF">ALP8811_01519</name>
</gene>
<dbReference type="EMBL" id="OMOI01000001">
    <property type="protein sequence ID" value="SPF76511.1"/>
    <property type="molecule type" value="Genomic_DNA"/>
</dbReference>
<dbReference type="HAMAP" id="MF_01411">
    <property type="entry name" value="LPS_assembly_LptD"/>
    <property type="match status" value="1"/>
</dbReference>
<comment type="caution">
    <text evidence="1">Lacks conserved residue(s) required for the propagation of feature annotation.</text>
</comment>
<evidence type="ECO:0000256" key="1">
    <source>
        <dbReference type="HAMAP-Rule" id="MF_01411"/>
    </source>
</evidence>
<dbReference type="Proteomes" id="UP000244911">
    <property type="component" value="Unassembled WGS sequence"/>
</dbReference>
<keyword evidence="4" id="KW-1185">Reference proteome</keyword>
<keyword evidence="1" id="KW-0472">Membrane</keyword>
<dbReference type="PANTHER" id="PTHR30189">
    <property type="entry name" value="LPS-ASSEMBLY PROTEIN"/>
    <property type="match status" value="1"/>
</dbReference>
<feature type="signal peptide" evidence="1">
    <location>
        <begin position="1"/>
        <end position="28"/>
    </location>
</feature>
<comment type="subcellular location">
    <subcellularLocation>
        <location evidence="1">Cell outer membrane</location>
    </subcellularLocation>
</comment>
<keyword evidence="1" id="KW-0998">Cell outer membrane</keyword>
<dbReference type="Pfam" id="PF04453">
    <property type="entry name" value="LptD"/>
    <property type="match status" value="1"/>
</dbReference>
<keyword evidence="1" id="KW-0732">Signal</keyword>
<dbReference type="InterPro" id="IPR007543">
    <property type="entry name" value="LptD_C"/>
</dbReference>
<feature type="chain" id="PRO_5015366439" description="LPS-assembly protein LptD" evidence="1">
    <location>
        <begin position="29"/>
        <end position="717"/>
    </location>
</feature>
<accession>A0A2R8AKG7</accession>
<comment type="subunit">
    <text evidence="1">Component of the lipopolysaccharide transport and assembly complex.</text>
</comment>
<organism evidence="3 4">
    <name type="scientific">Aliiroseovarius pelagivivens</name>
    <dbReference type="NCBI Taxonomy" id="1639690"/>
    <lineage>
        <taxon>Bacteria</taxon>
        <taxon>Pseudomonadati</taxon>
        <taxon>Pseudomonadota</taxon>
        <taxon>Alphaproteobacteria</taxon>
        <taxon>Rhodobacterales</taxon>
        <taxon>Paracoccaceae</taxon>
        <taxon>Aliiroseovarius</taxon>
    </lineage>
</organism>
<dbReference type="InterPro" id="IPR020889">
    <property type="entry name" value="LipoPS_assembly_LptD"/>
</dbReference>
<dbReference type="GO" id="GO:0043165">
    <property type="term" value="P:Gram-negative-bacterium-type cell outer membrane assembly"/>
    <property type="evidence" value="ECO:0007669"/>
    <property type="project" value="UniProtKB-UniRule"/>
</dbReference>
<dbReference type="GO" id="GO:0015920">
    <property type="term" value="P:lipopolysaccharide transport"/>
    <property type="evidence" value="ECO:0007669"/>
    <property type="project" value="InterPro"/>
</dbReference>
<reference evidence="3 4" key="1">
    <citation type="submission" date="2018-03" db="EMBL/GenBank/DDBJ databases">
        <authorList>
            <person name="Keele B.F."/>
        </authorList>
    </citation>
    <scope>NUCLEOTIDE SEQUENCE [LARGE SCALE GENOMIC DNA]</scope>
    <source>
        <strain evidence="3 4">CECT 8811</strain>
    </source>
</reference>
<name>A0A2R8AKG7_9RHOB</name>
<dbReference type="GO" id="GO:1990351">
    <property type="term" value="C:transporter complex"/>
    <property type="evidence" value="ECO:0007669"/>
    <property type="project" value="TreeGrafter"/>
</dbReference>